<keyword evidence="10" id="KW-1185">Reference proteome</keyword>
<sequence length="435" mass="52011">MNKWPYLIIAYVAVVLLVFDRLQFAPIFSTTILKGPVDGLEEVDRTNSSYLIAGKDRFQWYKEQLFNRTKLTELKNAPNISLLYAYEFEHEITVTVTSWERLGYRLFCRYLDENDKEIGEPFESFTYPEYIVNCQKREGTRKIGLSVNETEIMFETIPIMDRMLKKPKYELSMCVASIYGFEPKWLMFIEMIEHFKMQGVQHFYLHIHNASMYDMRVINDYIRTGEVEVHYLIERDYRKDNHWHMVNLADCLIWSRGESKWTIFADLDERIYMTNYTGTILDYVREVQNDTIGSLMFRQQWILKSELMPERYEGDKQINQWMPTHRWHNSTGLGPHGHTAKCIVDTSKVFIMFIHYVTQFFPAPNGNRYVTKRVEAEEGLIRHYRDQSLGSWGQKWLNSTLRFGELRSTDYPEKLIEELTERVKRRAKYVYDNLE</sequence>
<evidence type="ECO:0000256" key="2">
    <source>
        <dbReference type="ARBA" id="ARBA00007647"/>
    </source>
</evidence>
<comment type="similarity">
    <text evidence="2 8">Belongs to the glycosyltransferase 92 family.</text>
</comment>
<evidence type="ECO:0000313" key="10">
    <source>
        <dbReference type="Proteomes" id="UP000829354"/>
    </source>
</evidence>
<dbReference type="GO" id="GO:0016020">
    <property type="term" value="C:membrane"/>
    <property type="evidence" value="ECO:0007669"/>
    <property type="project" value="UniProtKB-SubCell"/>
</dbReference>
<dbReference type="InterPro" id="IPR008166">
    <property type="entry name" value="Glyco_transf_92"/>
</dbReference>
<accession>A0AAE9F3X8</accession>
<evidence type="ECO:0000256" key="8">
    <source>
        <dbReference type="RuleBase" id="RU366017"/>
    </source>
</evidence>
<proteinExistence type="inferred from homology"/>
<evidence type="ECO:0000313" key="9">
    <source>
        <dbReference type="EMBL" id="UMM32417.1"/>
    </source>
</evidence>
<evidence type="ECO:0000256" key="5">
    <source>
        <dbReference type="ARBA" id="ARBA00022692"/>
    </source>
</evidence>
<organism evidence="9 10">
    <name type="scientific">Caenorhabditis briggsae</name>
    <dbReference type="NCBI Taxonomy" id="6238"/>
    <lineage>
        <taxon>Eukaryota</taxon>
        <taxon>Metazoa</taxon>
        <taxon>Ecdysozoa</taxon>
        <taxon>Nematoda</taxon>
        <taxon>Chromadorea</taxon>
        <taxon>Rhabditida</taxon>
        <taxon>Rhabditina</taxon>
        <taxon>Rhabditomorpha</taxon>
        <taxon>Rhabditoidea</taxon>
        <taxon>Rhabditidae</taxon>
        <taxon>Peloderinae</taxon>
        <taxon>Caenorhabditis</taxon>
    </lineage>
</organism>
<evidence type="ECO:0000256" key="1">
    <source>
        <dbReference type="ARBA" id="ARBA00004167"/>
    </source>
</evidence>
<keyword evidence="6" id="KW-1133">Transmembrane helix</keyword>
<gene>
    <name evidence="9" type="ORF">L5515_006215</name>
</gene>
<dbReference type="EMBL" id="CP092624">
    <property type="protein sequence ID" value="UMM32417.1"/>
    <property type="molecule type" value="Genomic_DNA"/>
</dbReference>
<keyword evidence="7" id="KW-0472">Membrane</keyword>
<dbReference type="Proteomes" id="UP000829354">
    <property type="component" value="Chromosome V"/>
</dbReference>
<evidence type="ECO:0000256" key="7">
    <source>
        <dbReference type="ARBA" id="ARBA00023136"/>
    </source>
</evidence>
<dbReference type="EC" id="2.4.1.-" evidence="8"/>
<keyword evidence="3 8" id="KW-0328">Glycosyltransferase</keyword>
<evidence type="ECO:0000256" key="3">
    <source>
        <dbReference type="ARBA" id="ARBA00022676"/>
    </source>
</evidence>
<dbReference type="AlphaFoldDB" id="A0AAE9F3X8"/>
<protein>
    <recommendedName>
        <fullName evidence="8">Glycosyltransferase family 92 protein</fullName>
        <ecNumber evidence="8">2.4.1.-</ecNumber>
    </recommendedName>
</protein>
<dbReference type="Pfam" id="PF01697">
    <property type="entry name" value="Glyco_transf_92"/>
    <property type="match status" value="1"/>
</dbReference>
<keyword evidence="4 8" id="KW-0808">Transferase</keyword>
<name>A0AAE9F3X8_CAEBR</name>
<comment type="subcellular location">
    <subcellularLocation>
        <location evidence="1">Membrane</location>
        <topology evidence="1">Single-pass membrane protein</topology>
    </subcellularLocation>
</comment>
<evidence type="ECO:0000256" key="4">
    <source>
        <dbReference type="ARBA" id="ARBA00022679"/>
    </source>
</evidence>
<dbReference type="PANTHER" id="PTHR21461:SF7">
    <property type="entry name" value="GLYCOSYLTRANSFERASE FAMILY 92 PROTEIN"/>
    <property type="match status" value="1"/>
</dbReference>
<keyword evidence="5" id="KW-0812">Transmembrane</keyword>
<dbReference type="PANTHER" id="PTHR21461">
    <property type="entry name" value="GLYCOSYLTRANSFERASE FAMILY 92 PROTEIN"/>
    <property type="match status" value="1"/>
</dbReference>
<dbReference type="GO" id="GO:0016757">
    <property type="term" value="F:glycosyltransferase activity"/>
    <property type="evidence" value="ECO:0007669"/>
    <property type="project" value="UniProtKB-UniRule"/>
</dbReference>
<reference evidence="9 10" key="1">
    <citation type="submission" date="2022-04" db="EMBL/GenBank/DDBJ databases">
        <title>Chromosome-level reference genomes for two strains of Caenorhabditis briggsae: an improved platform for comparative genomics.</title>
        <authorList>
            <person name="Stevens L."/>
            <person name="Andersen E."/>
        </authorList>
    </citation>
    <scope>NUCLEOTIDE SEQUENCE [LARGE SCALE GENOMIC DNA]</scope>
    <source>
        <strain evidence="9">VX34</strain>
        <tissue evidence="9">Whole-organism</tissue>
    </source>
</reference>
<evidence type="ECO:0000256" key="6">
    <source>
        <dbReference type="ARBA" id="ARBA00022989"/>
    </source>
</evidence>